<gene>
    <name evidence="2" type="ORF">HNQ92_003542</name>
</gene>
<sequence length="616" mass="66003">MLKNYLLFIAGWLALLGPVSAQVLTNVPQSDTTLSRRPGAAPLEPERITIIESNPDTTQSLDSTRGPRIILGDISHWEVCPGSTLLVPFTTEGTFGNDNAFSVQLVDATGNFIIVSDLVDKGPIEIVIPPDKKGGLLYRLRIIASNPKMQSEEVPLRLMPRPHARLETADGSTSARIMPGQEAQLRVNLSGSGPWTFQLSDGTIVRQTLSNPYYFRVKPDRIQAYTLLGVSNACGSGTVAGNVIVNVDPNPEPRLALKDTEKGLRVCTNTPFQVAFSATGRYRSGNNFVVQIADRDGVFRTVSSADTMAPILAQIPMSIRPGQYRLRVASSSPVLFSDTTTIVVAAATQAILQNDTLRLKEGGSGELTVRFQGGGPWFVLLSDGTYENNILMSPHTLKVTPYNNTRYQITSAGGLCGVGDFSGTAYAAVELPPSRITMGTPSQTTICAGTEIDIPYTAVGRFYAANKFIVQIEDGKGNYVDLPTTGKESPLKVKITPTSQRDTISIQRIRIMATAPGVISETKEISVIAPNAAVGEVSGQGTIAAGGSTRIRLRFKNGLPPWSFTLSDGTTVQGTFLNPYLITVSPTTTTEFTLSSLKNACGVGTSRGSATIKVER</sequence>
<keyword evidence="1" id="KW-0732">Signal</keyword>
<organism evidence="2 3">
    <name type="scientific">Rhabdobacter roseus</name>
    <dbReference type="NCBI Taxonomy" id="1655419"/>
    <lineage>
        <taxon>Bacteria</taxon>
        <taxon>Pseudomonadati</taxon>
        <taxon>Bacteroidota</taxon>
        <taxon>Cytophagia</taxon>
        <taxon>Cytophagales</taxon>
        <taxon>Cytophagaceae</taxon>
        <taxon>Rhabdobacter</taxon>
    </lineage>
</organism>
<feature type="chain" id="PRO_5032416192" description="Ig-like domain-containing protein" evidence="1">
    <location>
        <begin position="22"/>
        <end position="616"/>
    </location>
</feature>
<reference evidence="2 3" key="1">
    <citation type="submission" date="2020-08" db="EMBL/GenBank/DDBJ databases">
        <title>Genomic Encyclopedia of Type Strains, Phase IV (KMG-IV): sequencing the most valuable type-strain genomes for metagenomic binning, comparative biology and taxonomic classification.</title>
        <authorList>
            <person name="Goeker M."/>
        </authorList>
    </citation>
    <scope>NUCLEOTIDE SEQUENCE [LARGE SCALE GENOMIC DNA]</scope>
    <source>
        <strain evidence="2 3">DSM 105074</strain>
    </source>
</reference>
<keyword evidence="3" id="KW-1185">Reference proteome</keyword>
<comment type="caution">
    <text evidence="2">The sequence shown here is derived from an EMBL/GenBank/DDBJ whole genome shotgun (WGS) entry which is preliminary data.</text>
</comment>
<dbReference type="AlphaFoldDB" id="A0A840TR39"/>
<protein>
    <recommendedName>
        <fullName evidence="4">Ig-like domain-containing protein</fullName>
    </recommendedName>
</protein>
<dbReference type="RefSeq" id="WP_184175471.1">
    <property type="nucleotide sequence ID" value="NZ_JACHGF010000005.1"/>
</dbReference>
<evidence type="ECO:0000313" key="2">
    <source>
        <dbReference type="EMBL" id="MBB5285385.1"/>
    </source>
</evidence>
<dbReference type="Proteomes" id="UP000557307">
    <property type="component" value="Unassembled WGS sequence"/>
</dbReference>
<evidence type="ECO:0000313" key="3">
    <source>
        <dbReference type="Proteomes" id="UP000557307"/>
    </source>
</evidence>
<evidence type="ECO:0000256" key="1">
    <source>
        <dbReference type="SAM" id="SignalP"/>
    </source>
</evidence>
<feature type="signal peptide" evidence="1">
    <location>
        <begin position="1"/>
        <end position="21"/>
    </location>
</feature>
<accession>A0A840TR39</accession>
<proteinExistence type="predicted"/>
<evidence type="ECO:0008006" key="4">
    <source>
        <dbReference type="Google" id="ProtNLM"/>
    </source>
</evidence>
<dbReference type="EMBL" id="JACHGF010000005">
    <property type="protein sequence ID" value="MBB5285385.1"/>
    <property type="molecule type" value="Genomic_DNA"/>
</dbReference>
<name>A0A840TR39_9BACT</name>